<dbReference type="FunFam" id="2.40.50.140:FF:000110">
    <property type="entry name" value="30S ribosomal protein S1"/>
    <property type="match status" value="1"/>
</dbReference>
<feature type="compositionally biased region" description="Acidic residues" evidence="8">
    <location>
        <begin position="78"/>
        <end position="87"/>
    </location>
</feature>
<feature type="domain" description="S1 motif" evidence="9">
    <location>
        <begin position="536"/>
        <end position="606"/>
    </location>
</feature>
<dbReference type="SMART" id="SM00316">
    <property type="entry name" value="S1"/>
    <property type="match status" value="6"/>
</dbReference>
<evidence type="ECO:0000313" key="11">
    <source>
        <dbReference type="Proteomes" id="UP001155144"/>
    </source>
</evidence>
<keyword evidence="3" id="KW-0694">RNA-binding</keyword>
<feature type="domain" description="S1 motif" evidence="9">
    <location>
        <begin position="196"/>
        <end position="258"/>
    </location>
</feature>
<evidence type="ECO:0000256" key="6">
    <source>
        <dbReference type="ARBA" id="ARBA00035293"/>
    </source>
</evidence>
<sequence length="876" mass="97215">MAEQEQVASKDDTQDTADAQPAPAEAEEAAEAEAPPADAADSGDDVEAADPEAPSTPDAGGEDVDEPAAEEPAPAEDAPADAADESGDGAPADPPPEPGFVSRILEEAVEEASQDLPMPSGDEASVDVSTFDEPTETVSPDELERTEEAQGFTGETYGETVSLDELETEEQAPADTSVYDQFRDVVDETSIDVREQDIVEGRVLRVNEDYVVIDIGYKSDGIVSRDEFGEEEIHPGDTVEVYLERKEDRDGQLVLSKEQADKVRRWQRVEEIYENEEVIEGTIIRRIKGGMIVELFDGMEAFLPGSQIDVRPVRDFESYLETRMEFKIVKLNPENENIVVSHRELIEHELEEQRQEILEQLEVGQVLEGTVKNIVDFGVFIDLGGVDGLLHITDLSWGRVSHPSEVVELDQELEVVVLDYEEERQRISLGLKQLRDHPWDQIGNKYDEGDVVEGKVVSITNYGAFVEIEKGIEGLVHISEMSWTRHIEHPSQMVSLGQVVDVKILNIDQEERKISLGMKQLEPDPWEGISDRYPAGTVLTGTVRNITNFGVFVEIEPGIDGLVHVSDLSWTKKIRHPGDMVDEEQELDVVILNIDEERRRISLGHKQVKTNPWDQFADAYEEGNDTTGEVVRVEDKGLVVQLPLDVEAFVPGSELKNGPKAFKNHYHEGDELELQVIRFDKDQKDIVLSETAKEEAERQEEQDEEERESRREEREREEAVRDFKDEPEPEPDEPTTGPTTLGELSGLADLRREMEEEEAEEEAAAEDDDAEADDAEADDAQAETPDEEEAASEGEAGDEPDAEAPSEDDDASAFDETAGFPENFPRVSRLENAGVTSLADAREVDDLTDLDGIGSAYAEEISDALDEFDETGSVSS</sequence>
<evidence type="ECO:0000259" key="9">
    <source>
        <dbReference type="PROSITE" id="PS50126"/>
    </source>
</evidence>
<dbReference type="GO" id="GO:1990904">
    <property type="term" value="C:ribonucleoprotein complex"/>
    <property type="evidence" value="ECO:0007669"/>
    <property type="project" value="UniProtKB-KW"/>
</dbReference>
<feature type="domain" description="S1 motif" evidence="9">
    <location>
        <begin position="449"/>
        <end position="519"/>
    </location>
</feature>
<dbReference type="CDD" id="cd04465">
    <property type="entry name" value="S1_RPS1_repeat_ec2_hs2"/>
    <property type="match status" value="1"/>
</dbReference>
<dbReference type="NCBIfam" id="NF004952">
    <property type="entry name" value="PRK06299.1-2"/>
    <property type="match status" value="1"/>
</dbReference>
<dbReference type="AlphaFoldDB" id="A0A9X3AA68"/>
<feature type="region of interest" description="Disordered" evidence="8">
    <location>
        <begin position="1"/>
        <end position="157"/>
    </location>
</feature>
<dbReference type="GO" id="GO:0005840">
    <property type="term" value="C:ribosome"/>
    <property type="evidence" value="ECO:0007669"/>
    <property type="project" value="UniProtKB-KW"/>
</dbReference>
<evidence type="ECO:0000256" key="4">
    <source>
        <dbReference type="ARBA" id="ARBA00022980"/>
    </source>
</evidence>
<dbReference type="InterPro" id="IPR035104">
    <property type="entry name" value="Ribosomal_protein_S1-like"/>
</dbReference>
<dbReference type="NCBIfam" id="NF004953">
    <property type="entry name" value="PRK06299.1-3"/>
    <property type="match status" value="1"/>
</dbReference>
<dbReference type="GO" id="GO:0006412">
    <property type="term" value="P:translation"/>
    <property type="evidence" value="ECO:0007669"/>
    <property type="project" value="InterPro"/>
</dbReference>
<dbReference type="GO" id="GO:0005737">
    <property type="term" value="C:cytoplasm"/>
    <property type="evidence" value="ECO:0007669"/>
    <property type="project" value="UniProtKB-ARBA"/>
</dbReference>
<dbReference type="CDD" id="cd05687">
    <property type="entry name" value="S1_RPS1_repeat_ec1_hs1"/>
    <property type="match status" value="1"/>
</dbReference>
<feature type="compositionally biased region" description="Basic and acidic residues" evidence="8">
    <location>
        <begin position="707"/>
        <end position="726"/>
    </location>
</feature>
<keyword evidence="5" id="KW-0687">Ribonucleoprotein</keyword>
<feature type="domain" description="S1 motif" evidence="9">
    <location>
        <begin position="623"/>
        <end position="691"/>
    </location>
</feature>
<dbReference type="InterPro" id="IPR050437">
    <property type="entry name" value="Ribos_protein_bS1-like"/>
</dbReference>
<dbReference type="Pfam" id="PF22291">
    <property type="entry name" value="DUF6964"/>
    <property type="match status" value="1"/>
</dbReference>
<evidence type="ECO:0000256" key="7">
    <source>
        <dbReference type="ARBA" id="ARBA00035517"/>
    </source>
</evidence>
<dbReference type="PROSITE" id="PS50126">
    <property type="entry name" value="S1"/>
    <property type="match status" value="6"/>
</dbReference>
<evidence type="ECO:0000256" key="3">
    <source>
        <dbReference type="ARBA" id="ARBA00022884"/>
    </source>
</evidence>
<dbReference type="CDD" id="cd00164">
    <property type="entry name" value="S1_like"/>
    <property type="match status" value="1"/>
</dbReference>
<dbReference type="InterPro" id="IPR054237">
    <property type="entry name" value="DUF6964"/>
</dbReference>
<dbReference type="GO" id="GO:0003735">
    <property type="term" value="F:structural constituent of ribosome"/>
    <property type="evidence" value="ECO:0007669"/>
    <property type="project" value="InterPro"/>
</dbReference>
<dbReference type="FunFam" id="2.40.50.140:FF:000011">
    <property type="entry name" value="30S ribosomal protein S1"/>
    <property type="match status" value="2"/>
</dbReference>
<evidence type="ECO:0000256" key="8">
    <source>
        <dbReference type="SAM" id="MobiDB-lite"/>
    </source>
</evidence>
<dbReference type="NCBIfam" id="TIGR00717">
    <property type="entry name" value="rpsA"/>
    <property type="match status" value="1"/>
</dbReference>
<dbReference type="InterPro" id="IPR003029">
    <property type="entry name" value="S1_domain"/>
</dbReference>
<reference evidence="10" key="1">
    <citation type="submission" date="2022-08" db="EMBL/GenBank/DDBJ databases">
        <title>Genomic Encyclopedia of Type Strains, Phase V (KMG-V): Genome sequencing to study the core and pangenomes of soil and plant-associated prokaryotes.</title>
        <authorList>
            <person name="Whitman W."/>
        </authorList>
    </citation>
    <scope>NUCLEOTIDE SEQUENCE</scope>
    <source>
        <strain evidence="10">SP3026</strain>
    </source>
</reference>
<dbReference type="CDD" id="cd05688">
    <property type="entry name" value="S1_RPS1_repeat_ec3"/>
    <property type="match status" value="2"/>
</dbReference>
<gene>
    <name evidence="10" type="ORF">GGP45_002970</name>
</gene>
<feature type="compositionally biased region" description="Acidic residues" evidence="8">
    <location>
        <begin position="41"/>
        <end position="50"/>
    </location>
</feature>
<comment type="similarity">
    <text evidence="1">Belongs to the bacterial ribosomal protein bS1 family.</text>
</comment>
<evidence type="ECO:0000256" key="1">
    <source>
        <dbReference type="ARBA" id="ARBA00006767"/>
    </source>
</evidence>
<dbReference type="InterPro" id="IPR000110">
    <property type="entry name" value="Ribosomal_bS1"/>
</dbReference>
<dbReference type="PANTHER" id="PTHR10724">
    <property type="entry name" value="30S RIBOSOMAL PROTEIN S1"/>
    <property type="match status" value="1"/>
</dbReference>
<dbReference type="EMBL" id="JANUBL010000007">
    <property type="protein sequence ID" value="MCS4122606.1"/>
    <property type="molecule type" value="Genomic_DNA"/>
</dbReference>
<keyword evidence="4 10" id="KW-0689">Ribosomal protein</keyword>
<protein>
    <recommendedName>
        <fullName evidence="6">Small ribosomal subunit protein bS1</fullName>
    </recommendedName>
    <alternativeName>
        <fullName evidence="7">30S ribosomal protein S1</fullName>
    </alternativeName>
</protein>
<organism evidence="10 11">
    <name type="scientific">Salinibacter ruber</name>
    <dbReference type="NCBI Taxonomy" id="146919"/>
    <lineage>
        <taxon>Bacteria</taxon>
        <taxon>Pseudomonadati</taxon>
        <taxon>Rhodothermota</taxon>
        <taxon>Rhodothermia</taxon>
        <taxon>Rhodothermales</taxon>
        <taxon>Salinibacteraceae</taxon>
        <taxon>Salinibacter</taxon>
    </lineage>
</organism>
<dbReference type="InterPro" id="IPR012340">
    <property type="entry name" value="NA-bd_OB-fold"/>
</dbReference>
<dbReference type="PANTHER" id="PTHR10724:SF7">
    <property type="entry name" value="SMALL RIBOSOMAL SUBUNIT PROTEIN BS1C"/>
    <property type="match status" value="1"/>
</dbReference>
<keyword evidence="2" id="KW-0677">Repeat</keyword>
<name>A0A9X3AA68_9BACT</name>
<feature type="compositionally biased region" description="Low complexity" evidence="8">
    <location>
        <begin position="734"/>
        <end position="744"/>
    </location>
</feature>
<dbReference type="FunFam" id="2.40.50.140:FF:000051">
    <property type="entry name" value="RNA-binding transcriptional accessory protein"/>
    <property type="match status" value="1"/>
</dbReference>
<proteinExistence type="inferred from homology"/>
<evidence type="ECO:0000256" key="5">
    <source>
        <dbReference type="ARBA" id="ARBA00023274"/>
    </source>
</evidence>
<dbReference type="Gene3D" id="2.40.50.140">
    <property type="entry name" value="Nucleic acid-binding proteins"/>
    <property type="match status" value="6"/>
</dbReference>
<dbReference type="PRINTS" id="PR00681">
    <property type="entry name" value="RIBOSOMALS1"/>
</dbReference>
<dbReference type="SUPFAM" id="SSF50249">
    <property type="entry name" value="Nucleic acid-binding proteins"/>
    <property type="match status" value="6"/>
</dbReference>
<feature type="domain" description="S1 motif" evidence="9">
    <location>
        <begin position="276"/>
        <end position="343"/>
    </location>
</feature>
<feature type="compositionally biased region" description="Acidic residues" evidence="8">
    <location>
        <begin position="697"/>
        <end position="706"/>
    </location>
</feature>
<dbReference type="GO" id="GO:0003729">
    <property type="term" value="F:mRNA binding"/>
    <property type="evidence" value="ECO:0007669"/>
    <property type="project" value="UniProtKB-ARBA"/>
</dbReference>
<feature type="domain" description="S1 motif" evidence="9">
    <location>
        <begin position="364"/>
        <end position="432"/>
    </location>
</feature>
<feature type="compositionally biased region" description="Acidic residues" evidence="8">
    <location>
        <begin position="755"/>
        <end position="813"/>
    </location>
</feature>
<dbReference type="Pfam" id="PF00575">
    <property type="entry name" value="S1"/>
    <property type="match status" value="6"/>
</dbReference>
<feature type="compositionally biased region" description="Acidic residues" evidence="8">
    <location>
        <begin position="60"/>
        <end position="69"/>
    </location>
</feature>
<dbReference type="RefSeq" id="WP_259040366.1">
    <property type="nucleotide sequence ID" value="NZ_JANUBL010000007.1"/>
</dbReference>
<dbReference type="Proteomes" id="UP001155144">
    <property type="component" value="Unassembled WGS sequence"/>
</dbReference>
<evidence type="ECO:0000313" key="10">
    <source>
        <dbReference type="EMBL" id="MCS4122606.1"/>
    </source>
</evidence>
<evidence type="ECO:0000256" key="2">
    <source>
        <dbReference type="ARBA" id="ARBA00022737"/>
    </source>
</evidence>
<comment type="caution">
    <text evidence="10">The sequence shown here is derived from an EMBL/GenBank/DDBJ whole genome shotgun (WGS) entry which is preliminary data.</text>
</comment>
<feature type="region of interest" description="Disordered" evidence="8">
    <location>
        <begin position="691"/>
        <end position="831"/>
    </location>
</feature>
<accession>A0A9X3AA68</accession>